<evidence type="ECO:0000256" key="4">
    <source>
        <dbReference type="ARBA" id="ARBA00022448"/>
    </source>
</evidence>
<keyword evidence="6" id="KW-0333">Golgi apparatus</keyword>
<proteinExistence type="inferred from homology"/>
<evidence type="ECO:0000256" key="6">
    <source>
        <dbReference type="ARBA" id="ARBA00023034"/>
    </source>
</evidence>
<gene>
    <name evidence="11" type="ORF">BASA50_010645</name>
</gene>
<evidence type="ECO:0000256" key="1">
    <source>
        <dbReference type="ARBA" id="ARBA00004395"/>
    </source>
</evidence>
<evidence type="ECO:0000256" key="8">
    <source>
        <dbReference type="ARBA" id="ARBA00031340"/>
    </source>
</evidence>
<keyword evidence="5" id="KW-0653">Protein transport</keyword>
<keyword evidence="7" id="KW-0472">Membrane</keyword>
<dbReference type="Gene3D" id="1.10.287.1060">
    <property type="entry name" value="ESAT-6-like"/>
    <property type="match status" value="1"/>
</dbReference>
<dbReference type="InterPro" id="IPR048680">
    <property type="entry name" value="COG4_N"/>
</dbReference>
<evidence type="ECO:0000256" key="7">
    <source>
        <dbReference type="ARBA" id="ARBA00023136"/>
    </source>
</evidence>
<evidence type="ECO:0000256" key="5">
    <source>
        <dbReference type="ARBA" id="ARBA00022927"/>
    </source>
</evidence>
<organism evidence="11 12">
    <name type="scientific">Batrachochytrium salamandrivorans</name>
    <dbReference type="NCBI Taxonomy" id="1357716"/>
    <lineage>
        <taxon>Eukaryota</taxon>
        <taxon>Fungi</taxon>
        <taxon>Fungi incertae sedis</taxon>
        <taxon>Chytridiomycota</taxon>
        <taxon>Chytridiomycota incertae sedis</taxon>
        <taxon>Chytridiomycetes</taxon>
        <taxon>Rhizophydiales</taxon>
        <taxon>Rhizophydiales incertae sedis</taxon>
        <taxon>Batrachochytrium</taxon>
    </lineage>
</organism>
<comment type="similarity">
    <text evidence="2">Belongs to the COG4 family.</text>
</comment>
<dbReference type="Gene3D" id="1.20.58.1970">
    <property type="match status" value="1"/>
</dbReference>
<dbReference type="Pfam" id="PF08318">
    <property type="entry name" value="COG4_m"/>
    <property type="match status" value="1"/>
</dbReference>
<dbReference type="Pfam" id="PF20662">
    <property type="entry name" value="COG4_C"/>
    <property type="match status" value="1"/>
</dbReference>
<dbReference type="PANTHER" id="PTHR24016:SF0">
    <property type="entry name" value="CONSERVED OLIGOMERIC GOLGI COMPLEX SUBUNIT 4"/>
    <property type="match status" value="1"/>
</dbReference>
<dbReference type="PANTHER" id="PTHR24016">
    <property type="entry name" value="CONSERVED OLIGOMERIC GOLGI COMPLEX SUBUNIT 4"/>
    <property type="match status" value="1"/>
</dbReference>
<sequence>MAAATPDTETIVSPTRPTAPAEAAPVASLPLSKLHGLTDIELIKEQLAILKLEEASIDADLDSMLKGQTQVDSTLNTLELLRPQMHSLHTDTDGLLRIIDKTWGIAQGISEKVRQLDLEQSRVKITLELLNIIQELKACAYGAHMAIINSDLETGAFFIHKYLQFNIDSIQDIFNQTTLLQDTYSLSSTSTSQQLSISLEEAAASTNMSIPTNPDNDSLGLLGPSPVTQLNNAQDTLTTMAMDAFDAAVRAENSEGILRCFKIFPLMGKVDLGLDIFSAYVCRSVSRSSQDGMRAATESGKRALAYVDLLTRLFEAIATMIDRQSVMVETHYGSGRMLPVIVRLQREADIQSSILLGGLKETRQLERKVKEIQQFENISRRKPQKASSGAADNQHQQPPVDPRELDMILGEIATICQKSHFFDRFLRLRATDQVYALRADPSADLDKLPPEGTDGLQQTSNLNEQMHTFIGYYISIEDYFIRQSIEKALKIDEHDPSALTSSCVDDVFFILETSIRRGISTSDTECLAALINSIDRLLEVEFMNALQRRLSLAFVNTGSGSGGSSASGSGAAGSDTHNAFMTTLNNIDVSCEYTIKLAREVETLIIKAFSHARERDVEKIKSCLSALTEHALKFRNILKTWIENFFNQTVKPRVRPLMMGVYADTKYILNEDEYNHQDTTQTMLKRFTNAFTKLAVPYKNVLTEGNYGMVVGLIIDSIAKDFERHLLTFNGGGATGSAVGGSGSSSGGGGGVRFNQLGALRLDKDIRGMTAFLSDTTRWSTRDKFNRLGQISMVLNAETVEEVYEFWGVKAGPISWRLSSNEVRKILGQRIDFSSEDIAKLNL</sequence>
<name>A0ABQ8EXW8_9FUNG</name>
<evidence type="ECO:0000256" key="3">
    <source>
        <dbReference type="ARBA" id="ARBA00020975"/>
    </source>
</evidence>
<feature type="region of interest" description="Disordered" evidence="9">
    <location>
        <begin position="376"/>
        <end position="401"/>
    </location>
</feature>
<feature type="compositionally biased region" description="Low complexity" evidence="9">
    <location>
        <begin position="13"/>
        <end position="24"/>
    </location>
</feature>
<keyword evidence="4" id="KW-0813">Transport</keyword>
<evidence type="ECO:0000313" key="12">
    <source>
        <dbReference type="Proteomes" id="UP001648503"/>
    </source>
</evidence>
<dbReference type="InterPro" id="IPR048684">
    <property type="entry name" value="COG4_C"/>
</dbReference>
<dbReference type="EMBL" id="JAFCIX010000500">
    <property type="protein sequence ID" value="KAH6588575.1"/>
    <property type="molecule type" value="Genomic_DNA"/>
</dbReference>
<evidence type="ECO:0000259" key="10">
    <source>
        <dbReference type="SMART" id="SM00762"/>
    </source>
</evidence>
<protein>
    <recommendedName>
        <fullName evidence="3">Conserved oligomeric Golgi complex subunit 4</fullName>
    </recommendedName>
    <alternativeName>
        <fullName evidence="8">Component of oligomeric Golgi complex 4</fullName>
    </alternativeName>
</protein>
<dbReference type="SMART" id="SM00762">
    <property type="entry name" value="Cog4"/>
    <property type="match status" value="1"/>
</dbReference>
<reference evidence="11 12" key="1">
    <citation type="submission" date="2021-02" db="EMBL/GenBank/DDBJ databases">
        <title>Variation within the Batrachochytrium salamandrivorans European outbreak.</title>
        <authorList>
            <person name="Kelly M."/>
            <person name="Pasmans F."/>
            <person name="Shea T.P."/>
            <person name="Munoz J.F."/>
            <person name="Carranza S."/>
            <person name="Cuomo C.A."/>
            <person name="Martel A."/>
        </authorList>
    </citation>
    <scope>NUCLEOTIDE SEQUENCE [LARGE SCALE GENOMIC DNA]</scope>
    <source>
        <strain evidence="11 12">AMFP18/2</strain>
    </source>
</reference>
<comment type="caution">
    <text evidence="11">The sequence shown here is derived from an EMBL/GenBank/DDBJ whole genome shotgun (WGS) entry which is preliminary data.</text>
</comment>
<evidence type="ECO:0000313" key="11">
    <source>
        <dbReference type="EMBL" id="KAH6588575.1"/>
    </source>
</evidence>
<dbReference type="Pfam" id="PF20663">
    <property type="entry name" value="COG4_N"/>
    <property type="match status" value="1"/>
</dbReference>
<comment type="subcellular location">
    <subcellularLocation>
        <location evidence="1">Golgi apparatus membrane</location>
        <topology evidence="1">Peripheral membrane protein</topology>
    </subcellularLocation>
</comment>
<keyword evidence="12" id="KW-1185">Reference proteome</keyword>
<dbReference type="InterPro" id="IPR048682">
    <property type="entry name" value="COG4"/>
</dbReference>
<evidence type="ECO:0000256" key="9">
    <source>
        <dbReference type="SAM" id="MobiDB-lite"/>
    </source>
</evidence>
<evidence type="ECO:0000256" key="2">
    <source>
        <dbReference type="ARBA" id="ARBA00009215"/>
    </source>
</evidence>
<dbReference type="InterPro" id="IPR013167">
    <property type="entry name" value="COG4_M"/>
</dbReference>
<feature type="compositionally biased region" description="Polar residues" evidence="9">
    <location>
        <begin position="385"/>
        <end position="397"/>
    </location>
</feature>
<dbReference type="Proteomes" id="UP001648503">
    <property type="component" value="Unassembled WGS sequence"/>
</dbReference>
<accession>A0ABQ8EXW8</accession>
<feature type="domain" description="COG4 transport protein middle alpha-helical bundle" evidence="10">
    <location>
        <begin position="230"/>
        <end position="551"/>
    </location>
</feature>
<feature type="region of interest" description="Disordered" evidence="9">
    <location>
        <begin position="1"/>
        <end position="24"/>
    </location>
</feature>